<evidence type="ECO:0000256" key="1">
    <source>
        <dbReference type="SAM" id="MobiDB-lite"/>
    </source>
</evidence>
<gene>
    <name evidence="2" type="ORF">CPLU01_11115</name>
</gene>
<dbReference type="Proteomes" id="UP000654918">
    <property type="component" value="Unassembled WGS sequence"/>
</dbReference>
<accession>A0A8H6K3F0</accession>
<dbReference type="AlphaFoldDB" id="A0A8H6K3F0"/>
<name>A0A8H6K3F0_9PEZI</name>
<evidence type="ECO:0000313" key="3">
    <source>
        <dbReference type="Proteomes" id="UP000654918"/>
    </source>
</evidence>
<proteinExistence type="predicted"/>
<keyword evidence="3" id="KW-1185">Reference proteome</keyword>
<feature type="region of interest" description="Disordered" evidence="1">
    <location>
        <begin position="23"/>
        <end position="42"/>
    </location>
</feature>
<evidence type="ECO:0000313" key="2">
    <source>
        <dbReference type="EMBL" id="KAF6823978.1"/>
    </source>
</evidence>
<sequence>MSLPDISDHSAAKSGECCLSSHHDVARDPARESHRDYGHRDIRSPPFEHSLHHAGLSEASTIYAVQLYCTYSDATWEGPTACTYRHCRHGSRQICACRDDLTDQPAWASFDISADLKGLETPGRRDAGLIQRGPKRKQVYIWQCVSSHSGGINGHAGPGIRPLWGNHRLQASGFQEL</sequence>
<comment type="caution">
    <text evidence="2">The sequence shown here is derived from an EMBL/GenBank/DDBJ whole genome shotgun (WGS) entry which is preliminary data.</text>
</comment>
<reference evidence="2" key="1">
    <citation type="journal article" date="2020" name="Phytopathology">
        <title>Genome Sequence Resources of Colletotrichum truncatum, C. plurivorum, C. musicola, and C. sojae: Four Species Pathogenic to Soybean (Glycine max).</title>
        <authorList>
            <person name="Rogerio F."/>
            <person name="Boufleur T.R."/>
            <person name="Ciampi-Guillardi M."/>
            <person name="Sukno S.A."/>
            <person name="Thon M.R."/>
            <person name="Massola Junior N.S."/>
            <person name="Baroncelli R."/>
        </authorList>
    </citation>
    <scope>NUCLEOTIDE SEQUENCE</scope>
    <source>
        <strain evidence="2">LFN00145</strain>
    </source>
</reference>
<dbReference type="EMBL" id="WIGO01000202">
    <property type="protein sequence ID" value="KAF6823978.1"/>
    <property type="molecule type" value="Genomic_DNA"/>
</dbReference>
<protein>
    <submittedName>
        <fullName evidence="2">Uncharacterized protein</fullName>
    </submittedName>
</protein>
<organism evidence="2 3">
    <name type="scientific">Colletotrichum plurivorum</name>
    <dbReference type="NCBI Taxonomy" id="2175906"/>
    <lineage>
        <taxon>Eukaryota</taxon>
        <taxon>Fungi</taxon>
        <taxon>Dikarya</taxon>
        <taxon>Ascomycota</taxon>
        <taxon>Pezizomycotina</taxon>
        <taxon>Sordariomycetes</taxon>
        <taxon>Hypocreomycetidae</taxon>
        <taxon>Glomerellales</taxon>
        <taxon>Glomerellaceae</taxon>
        <taxon>Colletotrichum</taxon>
        <taxon>Colletotrichum orchidearum species complex</taxon>
    </lineage>
</organism>